<evidence type="ECO:0000313" key="2">
    <source>
        <dbReference type="Proteomes" id="UP000827483"/>
    </source>
</evidence>
<proteinExistence type="predicted"/>
<keyword evidence="2" id="KW-1185">Reference proteome</keyword>
<reference evidence="1 2" key="1">
    <citation type="submission" date="2021-04" db="EMBL/GenBank/DDBJ databases">
        <authorList>
            <person name="Shkoporov A.N."/>
            <person name="Stockdale S.R."/>
            <person name="Guerin E."/>
            <person name="Ross R.P."/>
            <person name="Hill C."/>
        </authorList>
    </citation>
    <scope>NUCLEOTIDE SEQUENCE [LARGE SCALE GENOMIC DNA]</scope>
    <source>
        <strain evidence="2">cr105_1</strain>
    </source>
</reference>
<dbReference type="KEGG" id="vg:75687167"/>
<sequence>MDKETLVNNLKEAGFIQTRNWSNESSYQKHIDDNDFIEVHITDNVGYCIEYYKEIGFCEATLLMLTNEIIPFS</sequence>
<dbReference type="RefSeq" id="YP_010509679.1">
    <property type="nucleotide sequence ID" value="NC_067211.1"/>
</dbReference>
<organism evidence="1 2">
    <name type="scientific">uncultured phage cr105_1</name>
    <dbReference type="NCBI Taxonomy" id="2986415"/>
    <lineage>
        <taxon>Viruses</taxon>
        <taxon>Duplodnaviria</taxon>
        <taxon>Heunggongvirae</taxon>
        <taxon>Uroviricota</taxon>
        <taxon>Caudoviricetes</taxon>
        <taxon>Crassvirales</taxon>
        <taxon>Suoliviridae</taxon>
        <taxon>Loutivirinae</taxon>
        <taxon>Buchavirus</taxon>
        <taxon>Buchavirus intestinalis</taxon>
    </lineage>
</organism>
<dbReference type="GeneID" id="75687167"/>
<dbReference type="Proteomes" id="UP000827483">
    <property type="component" value="Segment"/>
</dbReference>
<protein>
    <submittedName>
        <fullName evidence="1">Uncharacterized protein</fullName>
    </submittedName>
</protein>
<dbReference type="EMBL" id="MZ130493">
    <property type="protein sequence ID" value="QWM90739.1"/>
    <property type="molecule type" value="Genomic_DNA"/>
</dbReference>
<gene>
    <name evidence="1" type="primary">gp_72768</name>
</gene>
<evidence type="ECO:0000313" key="1">
    <source>
        <dbReference type="EMBL" id="QWM90739.1"/>
    </source>
</evidence>
<name>A0AAE7RWI7_9CAUD</name>
<accession>A0AAE7RWI7</accession>